<dbReference type="RefSeq" id="WP_369235062.1">
    <property type="nucleotide sequence ID" value="NZ_CP163435.1"/>
</dbReference>
<protein>
    <submittedName>
        <fullName evidence="1">Uncharacterized protein</fullName>
    </submittedName>
</protein>
<dbReference type="AlphaFoldDB" id="A0AB39PBE1"/>
<proteinExistence type="predicted"/>
<reference evidence="1" key="1">
    <citation type="submission" date="2024-07" db="EMBL/GenBank/DDBJ databases">
        <authorList>
            <person name="Yu S.T."/>
        </authorList>
    </citation>
    <scope>NUCLEOTIDE SEQUENCE</scope>
    <source>
        <strain evidence="1">R21</strain>
    </source>
</reference>
<organism evidence="1">
    <name type="scientific">Streptomyces sp. R21</name>
    <dbReference type="NCBI Taxonomy" id="3238627"/>
    <lineage>
        <taxon>Bacteria</taxon>
        <taxon>Bacillati</taxon>
        <taxon>Actinomycetota</taxon>
        <taxon>Actinomycetes</taxon>
        <taxon>Kitasatosporales</taxon>
        <taxon>Streptomycetaceae</taxon>
        <taxon>Streptomyces</taxon>
    </lineage>
</organism>
<accession>A0AB39PBE1</accession>
<gene>
    <name evidence="1" type="ORF">AB5J56_24775</name>
</gene>
<evidence type="ECO:0000313" key="1">
    <source>
        <dbReference type="EMBL" id="XDQ27714.1"/>
    </source>
</evidence>
<name>A0AB39PBE1_9ACTN</name>
<dbReference type="EMBL" id="CP163435">
    <property type="protein sequence ID" value="XDQ27714.1"/>
    <property type="molecule type" value="Genomic_DNA"/>
</dbReference>
<sequence>MHHHGYTWVGEKSRFDQEGIRRPAPVDPVPGCDPDVVQRHRQALAEFPVSDVPPIETARWLVKPAGFIRGTWQDPKSAAEWLEGQLLEYAPRFDSAFERDPNRIEHATMSAMGRLAWGGDVSVGAYLDRPLFLCLTLVTCSPNHAAPELPCPRTRET</sequence>